<dbReference type="SUPFAM" id="SSF51306">
    <property type="entry name" value="LexA/Signal peptidase"/>
    <property type="match status" value="1"/>
</dbReference>
<evidence type="ECO:0000313" key="6">
    <source>
        <dbReference type="Proteomes" id="UP000530186"/>
    </source>
</evidence>
<dbReference type="Gene3D" id="1.10.260.40">
    <property type="entry name" value="lambda repressor-like DNA-binding domains"/>
    <property type="match status" value="1"/>
</dbReference>
<dbReference type="Gene3D" id="2.10.109.10">
    <property type="entry name" value="Umud Fragment, subunit A"/>
    <property type="match status" value="1"/>
</dbReference>
<proteinExistence type="predicted"/>
<name>A0A7V8SK89_9LACT</name>
<dbReference type="CDD" id="cd06529">
    <property type="entry name" value="S24_LexA-like"/>
    <property type="match status" value="1"/>
</dbReference>
<dbReference type="PANTHER" id="PTHR40661:SF1">
    <property type="entry name" value="HTH CRO_C1-TYPE DOMAIN-CONTAINING PROTEIN"/>
    <property type="match status" value="1"/>
</dbReference>
<evidence type="ECO:0000256" key="3">
    <source>
        <dbReference type="ARBA" id="ARBA00023163"/>
    </source>
</evidence>
<evidence type="ECO:0000259" key="4">
    <source>
        <dbReference type="PROSITE" id="PS50943"/>
    </source>
</evidence>
<evidence type="ECO:0000256" key="2">
    <source>
        <dbReference type="ARBA" id="ARBA00023125"/>
    </source>
</evidence>
<dbReference type="AlphaFoldDB" id="A0A7V8SK89"/>
<feature type="domain" description="HTH cro/C1-type" evidence="4">
    <location>
        <begin position="22"/>
        <end position="76"/>
    </location>
</feature>
<keyword evidence="3" id="KW-0804">Transcription</keyword>
<keyword evidence="1" id="KW-0805">Transcription regulation</keyword>
<accession>A0A7V8SK89</accession>
<dbReference type="SMART" id="SM00530">
    <property type="entry name" value="HTH_XRE"/>
    <property type="match status" value="1"/>
</dbReference>
<dbReference type="CDD" id="cd00093">
    <property type="entry name" value="HTH_XRE"/>
    <property type="match status" value="1"/>
</dbReference>
<sequence length="253" mass="29353">MEDKIKGRTGNLGNKETMSFNIKRLLDSKRMNPHQFADTMGFKYTTVMNWIKANSYPRIDKIELMARYFGVDKSDLVEEYNPIKEKQSTTKQILDNIFNKLEKPRQDKVVAYAKSELDEQNKVVEIADYQIEKEYPYYDDAVSAGTGQYIGTSQRETITLPVDFDADYVVPVYGDSMEPEYHDGDYIFIESTVNLNDGEIGVFEYYGDTYVKQLILEDDHACLHSFNEKYKDMKVDADSDFRILGRVVGRYSE</sequence>
<reference evidence="5 6" key="1">
    <citation type="submission" date="2020-07" db="EMBL/GenBank/DDBJ databases">
        <authorList>
            <person name="Hilgarth M."/>
            <person name="Werum V."/>
            <person name="Vogel R.F."/>
        </authorList>
    </citation>
    <scope>NUCLEOTIDE SEQUENCE [LARGE SCALE GENOMIC DNA]</scope>
    <source>
        <strain evidence="5 6">DSM 28961</strain>
    </source>
</reference>
<dbReference type="EMBL" id="JACBNY010000016">
    <property type="protein sequence ID" value="MBA0017157.1"/>
    <property type="molecule type" value="Genomic_DNA"/>
</dbReference>
<dbReference type="GeneID" id="303195556"/>
<dbReference type="InterPro" id="IPR039418">
    <property type="entry name" value="LexA-like"/>
</dbReference>
<dbReference type="Pfam" id="PF00717">
    <property type="entry name" value="Peptidase_S24"/>
    <property type="match status" value="1"/>
</dbReference>
<dbReference type="SUPFAM" id="SSF47413">
    <property type="entry name" value="lambda repressor-like DNA-binding domains"/>
    <property type="match status" value="1"/>
</dbReference>
<comment type="caution">
    <text evidence="5">The sequence shown here is derived from an EMBL/GenBank/DDBJ whole genome shotgun (WGS) entry which is preliminary data.</text>
</comment>
<dbReference type="InterPro" id="IPR036286">
    <property type="entry name" value="LexA/Signal_pep-like_sf"/>
</dbReference>
<dbReference type="PROSITE" id="PS50943">
    <property type="entry name" value="HTH_CROC1"/>
    <property type="match status" value="1"/>
</dbReference>
<dbReference type="InterPro" id="IPR015927">
    <property type="entry name" value="Peptidase_S24_S26A/B/C"/>
</dbReference>
<gene>
    <name evidence="5" type="ORF">HZR21_08500</name>
</gene>
<dbReference type="Proteomes" id="UP000530186">
    <property type="component" value="Unassembled WGS sequence"/>
</dbReference>
<organism evidence="5 6">
    <name type="scientific">Pseudolactococcus laudensis</name>
    <dbReference type="NCBI Taxonomy" id="1494461"/>
    <lineage>
        <taxon>Bacteria</taxon>
        <taxon>Bacillati</taxon>
        <taxon>Bacillota</taxon>
        <taxon>Bacilli</taxon>
        <taxon>Lactobacillales</taxon>
        <taxon>Streptococcaceae</taxon>
        <taxon>Pseudolactococcus</taxon>
    </lineage>
</organism>
<dbReference type="RefSeq" id="WP_180747286.1">
    <property type="nucleotide sequence ID" value="NZ_CBCRWQ010000015.1"/>
</dbReference>
<keyword evidence="6" id="KW-1185">Reference proteome</keyword>
<dbReference type="InterPro" id="IPR010982">
    <property type="entry name" value="Lambda_DNA-bd_dom_sf"/>
</dbReference>
<evidence type="ECO:0000256" key="1">
    <source>
        <dbReference type="ARBA" id="ARBA00023015"/>
    </source>
</evidence>
<dbReference type="PANTHER" id="PTHR40661">
    <property type="match status" value="1"/>
</dbReference>
<keyword evidence="2" id="KW-0238">DNA-binding</keyword>
<dbReference type="GO" id="GO:0003677">
    <property type="term" value="F:DNA binding"/>
    <property type="evidence" value="ECO:0007669"/>
    <property type="project" value="UniProtKB-KW"/>
</dbReference>
<protein>
    <submittedName>
        <fullName evidence="5">Helix-turn-helix transcriptional regulator</fullName>
    </submittedName>
</protein>
<evidence type="ECO:0000313" key="5">
    <source>
        <dbReference type="EMBL" id="MBA0017157.1"/>
    </source>
</evidence>
<dbReference type="InterPro" id="IPR001387">
    <property type="entry name" value="Cro/C1-type_HTH"/>
</dbReference>